<gene>
    <name evidence="1" type="ORF">R3P38DRAFT_3297940</name>
</gene>
<keyword evidence="2" id="KW-1185">Reference proteome</keyword>
<reference evidence="1 2" key="1">
    <citation type="journal article" date="2024" name="J Genomics">
        <title>Draft genome sequencing and assembly of Favolaschia claudopus CIRM-BRFM 2984 isolated from oak limbs.</title>
        <authorList>
            <person name="Navarro D."/>
            <person name="Drula E."/>
            <person name="Chaduli D."/>
            <person name="Cazenave R."/>
            <person name="Ahrendt S."/>
            <person name="Wang J."/>
            <person name="Lipzen A."/>
            <person name="Daum C."/>
            <person name="Barry K."/>
            <person name="Grigoriev I.V."/>
            <person name="Favel A."/>
            <person name="Rosso M.N."/>
            <person name="Martin F."/>
        </authorList>
    </citation>
    <scope>NUCLEOTIDE SEQUENCE [LARGE SCALE GENOMIC DNA]</scope>
    <source>
        <strain evidence="1 2">CIRM-BRFM 2984</strain>
    </source>
</reference>
<proteinExistence type="predicted"/>
<dbReference type="Proteomes" id="UP001362999">
    <property type="component" value="Unassembled WGS sequence"/>
</dbReference>
<evidence type="ECO:0000313" key="2">
    <source>
        <dbReference type="Proteomes" id="UP001362999"/>
    </source>
</evidence>
<organism evidence="1 2">
    <name type="scientific">Favolaschia claudopus</name>
    <dbReference type="NCBI Taxonomy" id="2862362"/>
    <lineage>
        <taxon>Eukaryota</taxon>
        <taxon>Fungi</taxon>
        <taxon>Dikarya</taxon>
        <taxon>Basidiomycota</taxon>
        <taxon>Agaricomycotina</taxon>
        <taxon>Agaricomycetes</taxon>
        <taxon>Agaricomycetidae</taxon>
        <taxon>Agaricales</taxon>
        <taxon>Marasmiineae</taxon>
        <taxon>Mycenaceae</taxon>
        <taxon>Favolaschia</taxon>
    </lineage>
</organism>
<evidence type="ECO:0008006" key="3">
    <source>
        <dbReference type="Google" id="ProtNLM"/>
    </source>
</evidence>
<protein>
    <recommendedName>
        <fullName evidence="3">F-box domain-containing protein</fullName>
    </recommendedName>
</protein>
<evidence type="ECO:0000313" key="1">
    <source>
        <dbReference type="EMBL" id="KAK6971554.1"/>
    </source>
</evidence>
<dbReference type="AlphaFoldDB" id="A0AAV9Z4Z6"/>
<comment type="caution">
    <text evidence="1">The sequence shown here is derived from an EMBL/GenBank/DDBJ whole genome shotgun (WGS) entry which is preliminary data.</text>
</comment>
<sequence length="491" mass="55333">MKILDLPNELLLRIFEQVLPSPVGASGDFDYTALREQSREGGHVAVVQTLRLTCARFCEVSSELLIIHLDLDISPESLSKLERVAAHPTIRNGVRSVRLCIDRLDPIFANDLSWFAKVVRYNATMHLRWLLTSADAEEVWQDRQMSVRAVDRLFPEEDNQGEVKSEEMEKKTLRYCELLRTAHQHLRRAFDAQVSLLLSESFTIRVATAIAAMPHARRFELCSESNRPRVLRLEEWYDQDEFHGSSPYQSVLRSTERCLTIGWSDPSCTGVPSPSTAPSVFPTITLPTTLFSAFESAGVSLAALALRLSSPVSAEIPRPTPAQDTQLRSLVSNLQILEVNCLPPVNINFRTGMQIPNPPPSMDTWATLFSLLEPLVDTESLRSLEVNEYISASLWTISLGDLIPIPIRRPWKHLSRIICSGVPIHPYELEEILGAITEERQVGIDLRCVELLSGTWDELLDLLRWYGGDEVQAVPSPNYDWKVDISNLEAL</sequence>
<name>A0AAV9Z4Z6_9AGAR</name>
<dbReference type="EMBL" id="JAWWNJ010000209">
    <property type="protein sequence ID" value="KAK6971554.1"/>
    <property type="molecule type" value="Genomic_DNA"/>
</dbReference>
<accession>A0AAV9Z4Z6</accession>